<name>A2FZ04_TRIV3</name>
<dbReference type="KEGG" id="tva:4747541"/>
<dbReference type="InParanoid" id="A2FZ04"/>
<dbReference type="Proteomes" id="UP000001542">
    <property type="component" value="Unassembled WGS sequence"/>
</dbReference>
<dbReference type="VEuPathDB" id="TrichDB:TVAG_303040"/>
<feature type="region of interest" description="Disordered" evidence="1">
    <location>
        <begin position="269"/>
        <end position="295"/>
    </location>
</feature>
<evidence type="ECO:0000313" key="3">
    <source>
        <dbReference type="Proteomes" id="UP000001542"/>
    </source>
</evidence>
<reference evidence="2" key="1">
    <citation type="submission" date="2006-10" db="EMBL/GenBank/DDBJ databases">
        <authorList>
            <person name="Amadeo P."/>
            <person name="Zhao Q."/>
            <person name="Wortman J."/>
            <person name="Fraser-Liggett C."/>
            <person name="Carlton J."/>
        </authorList>
    </citation>
    <scope>NUCLEOTIDE SEQUENCE</scope>
    <source>
        <strain evidence="2">G3</strain>
    </source>
</reference>
<dbReference type="AlphaFoldDB" id="A2FZ04"/>
<feature type="compositionally biased region" description="Acidic residues" evidence="1">
    <location>
        <begin position="278"/>
        <end position="287"/>
    </location>
</feature>
<dbReference type="RefSeq" id="XP_001302797.1">
    <property type="nucleotide sequence ID" value="XM_001302796.1"/>
</dbReference>
<reference evidence="2" key="2">
    <citation type="journal article" date="2007" name="Science">
        <title>Draft genome sequence of the sexually transmitted pathogen Trichomonas vaginalis.</title>
        <authorList>
            <person name="Carlton J.M."/>
            <person name="Hirt R.P."/>
            <person name="Silva J.C."/>
            <person name="Delcher A.L."/>
            <person name="Schatz M."/>
            <person name="Zhao Q."/>
            <person name="Wortman J.R."/>
            <person name="Bidwell S.L."/>
            <person name="Alsmark U.C.M."/>
            <person name="Besteiro S."/>
            <person name="Sicheritz-Ponten T."/>
            <person name="Noel C.J."/>
            <person name="Dacks J.B."/>
            <person name="Foster P.G."/>
            <person name="Simillion C."/>
            <person name="Van de Peer Y."/>
            <person name="Miranda-Saavedra D."/>
            <person name="Barton G.J."/>
            <person name="Westrop G.D."/>
            <person name="Mueller S."/>
            <person name="Dessi D."/>
            <person name="Fiori P.L."/>
            <person name="Ren Q."/>
            <person name="Paulsen I."/>
            <person name="Zhang H."/>
            <person name="Bastida-Corcuera F.D."/>
            <person name="Simoes-Barbosa A."/>
            <person name="Brown M.T."/>
            <person name="Hayes R.D."/>
            <person name="Mukherjee M."/>
            <person name="Okumura C.Y."/>
            <person name="Schneider R."/>
            <person name="Smith A.J."/>
            <person name="Vanacova S."/>
            <person name="Villalvazo M."/>
            <person name="Haas B.J."/>
            <person name="Pertea M."/>
            <person name="Feldblyum T.V."/>
            <person name="Utterback T.R."/>
            <person name="Shu C.L."/>
            <person name="Osoegawa K."/>
            <person name="de Jong P.J."/>
            <person name="Hrdy I."/>
            <person name="Horvathova L."/>
            <person name="Zubacova Z."/>
            <person name="Dolezal P."/>
            <person name="Malik S.B."/>
            <person name="Logsdon J.M. Jr."/>
            <person name="Henze K."/>
            <person name="Gupta A."/>
            <person name="Wang C.C."/>
            <person name="Dunne R.L."/>
            <person name="Upcroft J.A."/>
            <person name="Upcroft P."/>
            <person name="White O."/>
            <person name="Salzberg S.L."/>
            <person name="Tang P."/>
            <person name="Chiu C.-H."/>
            <person name="Lee Y.-S."/>
            <person name="Embley T.M."/>
            <person name="Coombs G.H."/>
            <person name="Mottram J.C."/>
            <person name="Tachezy J."/>
            <person name="Fraser-Liggett C.M."/>
            <person name="Johnson P.J."/>
        </authorList>
    </citation>
    <scope>NUCLEOTIDE SEQUENCE [LARGE SCALE GENOMIC DNA]</scope>
    <source>
        <strain evidence="2">G3</strain>
    </source>
</reference>
<dbReference type="EMBL" id="DS114159">
    <property type="protein sequence ID" value="EAX89867.1"/>
    <property type="molecule type" value="Genomic_DNA"/>
</dbReference>
<sequence>MLLSLINVRIFVANFASNKMQKEWLLNQQRTELSFRECSASTADLPKVCAILSGQKTKIEQKLIQKNIYSYGQELWVHFTAKSTIQKIPSEIYFTAYDNLENSIFSAGLSFFQASLAFFNHSSSSTFKTFIWNPEYTHSIDVAVKRDGNTSLFVDNKLVMQTKFAYINSIDSITFTVLNGYKEIEFGNIIIDSDPSQMVEQNIQDVFVFRNLEKEQLVQEKIQNLAKTLLDYNYKSQTPTELKEKHTPSGSADPRRFIFPFQIGYAGSKKEGYFRPNEDDDTSDSEDDSKVFFEL</sequence>
<keyword evidence="3" id="KW-1185">Reference proteome</keyword>
<protein>
    <submittedName>
        <fullName evidence="2">Uncharacterized protein</fullName>
    </submittedName>
</protein>
<organism evidence="2 3">
    <name type="scientific">Trichomonas vaginalis (strain ATCC PRA-98 / G3)</name>
    <dbReference type="NCBI Taxonomy" id="412133"/>
    <lineage>
        <taxon>Eukaryota</taxon>
        <taxon>Metamonada</taxon>
        <taxon>Parabasalia</taxon>
        <taxon>Trichomonadida</taxon>
        <taxon>Trichomonadidae</taxon>
        <taxon>Trichomonas</taxon>
    </lineage>
</organism>
<evidence type="ECO:0000313" key="2">
    <source>
        <dbReference type="EMBL" id="EAX89867.1"/>
    </source>
</evidence>
<proteinExistence type="predicted"/>
<gene>
    <name evidence="2" type="ORF">TVAG_303040</name>
</gene>
<accession>A2FZ04</accession>
<dbReference type="VEuPathDB" id="TrichDB:TVAGG3_0220260"/>
<evidence type="ECO:0000256" key="1">
    <source>
        <dbReference type="SAM" id="MobiDB-lite"/>
    </source>
</evidence>